<gene>
    <name evidence="9" type="ORF">ACAOBT_LOCUS7981</name>
</gene>
<evidence type="ECO:0000256" key="6">
    <source>
        <dbReference type="ARBA" id="ARBA00024338"/>
    </source>
</evidence>
<feature type="transmembrane region" description="Helical" evidence="7">
    <location>
        <begin position="249"/>
        <end position="269"/>
    </location>
</feature>
<dbReference type="CDD" id="cd17328">
    <property type="entry name" value="MFS_spinster_like"/>
    <property type="match status" value="1"/>
</dbReference>
<dbReference type="GO" id="GO:0016020">
    <property type="term" value="C:membrane"/>
    <property type="evidence" value="ECO:0007669"/>
    <property type="project" value="UniProtKB-SubCell"/>
</dbReference>
<evidence type="ECO:0000256" key="4">
    <source>
        <dbReference type="ARBA" id="ARBA00022989"/>
    </source>
</evidence>
<evidence type="ECO:0000256" key="2">
    <source>
        <dbReference type="ARBA" id="ARBA00022448"/>
    </source>
</evidence>
<keyword evidence="5 7" id="KW-0472">Membrane</keyword>
<evidence type="ECO:0000256" key="3">
    <source>
        <dbReference type="ARBA" id="ARBA00022692"/>
    </source>
</evidence>
<feature type="transmembrane region" description="Helical" evidence="7">
    <location>
        <begin position="155"/>
        <end position="175"/>
    </location>
</feature>
<keyword evidence="10" id="KW-1185">Reference proteome</keyword>
<protein>
    <recommendedName>
        <fullName evidence="8">Major facilitator superfamily (MFS) profile domain-containing protein</fullName>
    </recommendedName>
</protein>
<feature type="transmembrane region" description="Helical" evidence="7">
    <location>
        <begin position="6"/>
        <end position="23"/>
    </location>
</feature>
<dbReference type="InterPro" id="IPR044770">
    <property type="entry name" value="MFS_spinster-like"/>
</dbReference>
<dbReference type="InterPro" id="IPR011701">
    <property type="entry name" value="MFS"/>
</dbReference>
<dbReference type="EMBL" id="CAKOFQ010006755">
    <property type="protein sequence ID" value="CAH1968639.1"/>
    <property type="molecule type" value="Genomic_DNA"/>
</dbReference>
<keyword evidence="4 7" id="KW-1133">Transmembrane helix</keyword>
<dbReference type="PANTHER" id="PTHR23505:SF96">
    <property type="entry name" value="LP14756P"/>
    <property type="match status" value="1"/>
</dbReference>
<comment type="caution">
    <text evidence="9">The sequence shown here is derived from an EMBL/GenBank/DDBJ whole genome shotgun (WGS) entry which is preliminary data.</text>
</comment>
<dbReference type="GO" id="GO:0022857">
    <property type="term" value="F:transmembrane transporter activity"/>
    <property type="evidence" value="ECO:0007669"/>
    <property type="project" value="InterPro"/>
</dbReference>
<feature type="transmembrane region" description="Helical" evidence="7">
    <location>
        <begin position="218"/>
        <end position="237"/>
    </location>
</feature>
<evidence type="ECO:0000256" key="5">
    <source>
        <dbReference type="ARBA" id="ARBA00023136"/>
    </source>
</evidence>
<dbReference type="InterPro" id="IPR020846">
    <property type="entry name" value="MFS_dom"/>
</dbReference>
<dbReference type="Gene3D" id="1.20.1250.20">
    <property type="entry name" value="MFS general substrate transporter like domains"/>
    <property type="match status" value="1"/>
</dbReference>
<dbReference type="Proteomes" id="UP001152888">
    <property type="component" value="Unassembled WGS sequence"/>
</dbReference>
<dbReference type="PROSITE" id="PS50850">
    <property type="entry name" value="MFS"/>
    <property type="match status" value="1"/>
</dbReference>
<dbReference type="Pfam" id="PF07690">
    <property type="entry name" value="MFS_1"/>
    <property type="match status" value="1"/>
</dbReference>
<dbReference type="PANTHER" id="PTHR23505">
    <property type="entry name" value="SPINSTER"/>
    <property type="match status" value="1"/>
</dbReference>
<organism evidence="9 10">
    <name type="scientific">Acanthoscelides obtectus</name>
    <name type="common">Bean weevil</name>
    <name type="synonym">Bruchus obtectus</name>
    <dbReference type="NCBI Taxonomy" id="200917"/>
    <lineage>
        <taxon>Eukaryota</taxon>
        <taxon>Metazoa</taxon>
        <taxon>Ecdysozoa</taxon>
        <taxon>Arthropoda</taxon>
        <taxon>Hexapoda</taxon>
        <taxon>Insecta</taxon>
        <taxon>Pterygota</taxon>
        <taxon>Neoptera</taxon>
        <taxon>Endopterygota</taxon>
        <taxon>Coleoptera</taxon>
        <taxon>Polyphaga</taxon>
        <taxon>Cucujiformia</taxon>
        <taxon>Chrysomeloidea</taxon>
        <taxon>Chrysomelidae</taxon>
        <taxon>Bruchinae</taxon>
        <taxon>Bruchini</taxon>
        <taxon>Acanthoscelides</taxon>
    </lineage>
</organism>
<name>A0A9P0KDJ8_ACAOB</name>
<feature type="transmembrane region" description="Helical" evidence="7">
    <location>
        <begin position="373"/>
        <end position="395"/>
    </location>
</feature>
<dbReference type="SUPFAM" id="SSF103473">
    <property type="entry name" value="MFS general substrate transporter"/>
    <property type="match status" value="1"/>
</dbReference>
<feature type="transmembrane region" description="Helical" evidence="7">
    <location>
        <begin position="339"/>
        <end position="361"/>
    </location>
</feature>
<dbReference type="AlphaFoldDB" id="A0A9P0KDJ8"/>
<feature type="transmembrane region" description="Helical" evidence="7">
    <location>
        <begin position="126"/>
        <end position="148"/>
    </location>
</feature>
<feature type="transmembrane region" description="Helical" evidence="7">
    <location>
        <begin position="401"/>
        <end position="423"/>
    </location>
</feature>
<evidence type="ECO:0000313" key="9">
    <source>
        <dbReference type="EMBL" id="CAH1968639.1"/>
    </source>
</evidence>
<proteinExistence type="inferred from homology"/>
<comment type="subcellular location">
    <subcellularLocation>
        <location evidence="1">Membrane</location>
        <topology evidence="1">Multi-pass membrane protein</topology>
    </subcellularLocation>
</comment>
<dbReference type="InterPro" id="IPR036259">
    <property type="entry name" value="MFS_trans_sf"/>
</dbReference>
<reference evidence="9" key="1">
    <citation type="submission" date="2022-03" db="EMBL/GenBank/DDBJ databases">
        <authorList>
            <person name="Sayadi A."/>
        </authorList>
    </citation>
    <scope>NUCLEOTIDE SEQUENCE</scope>
</reference>
<evidence type="ECO:0000313" key="10">
    <source>
        <dbReference type="Proteomes" id="UP001152888"/>
    </source>
</evidence>
<keyword evidence="3 7" id="KW-0812">Transmembrane</keyword>
<accession>A0A9P0KDJ8</accession>
<feature type="domain" description="Major facilitator superfamily (MFS) profile" evidence="8">
    <location>
        <begin position="43"/>
        <end position="489"/>
    </location>
</feature>
<evidence type="ECO:0000259" key="8">
    <source>
        <dbReference type="PROSITE" id="PS50850"/>
    </source>
</evidence>
<sequence>MQGIFFYLIPFSSLLIDVSIFQIKQMIMLELTRKLEFLYPTYVLAIVSIGYICGELGHYLIGVTSKAVAQDLHYGDISCQLNLTDVYLSDLPIQCNTANDSETCSSYTLNGTRYCEWTYNGLGLDYQILAGPSFIAVFTIAGIVMGLLADKFNRVKMLGACTLVFGVAIILSGSVNEYWQLVILRMIMAAGESGCNPLSTGILSDIFPEEKRALVMSVFNWGIYGGYGIAFPVGRYVPKINAFGLGWRITYFGAGVVAVILAALTWFTLREPQRTSIGEDAVVSKDDPKAAKKTTIWDVIVDPRVILLCLAASIRHCGGMCFAYNCDLYYQQYFPDYDLGWWLFAVTIVIGSIGVVAGGVLSDRIVAKMGVRSRCVVLAISQIIATPFAFGSVYFAPTWAITTLGISYFFAEMWFGILFAMLVEIVPLHVRSTTVGVFLFVMNNIGGNLPIAVEPVSKSIGYRESLWIFYAAAYGFSSILFLLTTFLMEGPPPKQEAPSVKHLSGHDNVTFSGDEPSLPTITELVRNSKRMENKISSRL</sequence>
<evidence type="ECO:0000256" key="1">
    <source>
        <dbReference type="ARBA" id="ARBA00004141"/>
    </source>
</evidence>
<comment type="similarity">
    <text evidence="6">Belongs to the major facilitator superfamily. Spinster (TC 2.A.1.49) family.</text>
</comment>
<keyword evidence="2" id="KW-0813">Transport</keyword>
<feature type="transmembrane region" description="Helical" evidence="7">
    <location>
        <begin position="465"/>
        <end position="487"/>
    </location>
</feature>
<dbReference type="OrthoDB" id="3639251at2759"/>
<evidence type="ECO:0000256" key="7">
    <source>
        <dbReference type="SAM" id="Phobius"/>
    </source>
</evidence>